<name>A0A3G8XGE8_9FLAO</name>
<evidence type="ECO:0000256" key="7">
    <source>
        <dbReference type="ARBA" id="ARBA00035652"/>
    </source>
</evidence>
<feature type="transmembrane region" description="Helical" evidence="8">
    <location>
        <begin position="218"/>
        <end position="236"/>
    </location>
</feature>
<evidence type="ECO:0000313" key="10">
    <source>
        <dbReference type="EMBL" id="AZI32472.1"/>
    </source>
</evidence>
<dbReference type="Proteomes" id="UP000270185">
    <property type="component" value="Chromosome"/>
</dbReference>
<dbReference type="Gene3D" id="1.10.3720.10">
    <property type="entry name" value="MetI-like"/>
    <property type="match status" value="1"/>
</dbReference>
<dbReference type="EMBL" id="CP034159">
    <property type="protein sequence ID" value="AZI32472.1"/>
    <property type="molecule type" value="Genomic_DNA"/>
</dbReference>
<feature type="transmembrane region" description="Helical" evidence="8">
    <location>
        <begin position="141"/>
        <end position="164"/>
    </location>
</feature>
<keyword evidence="5 8" id="KW-0472">Membrane</keyword>
<dbReference type="InterPro" id="IPR007210">
    <property type="entry name" value="ABC_Gly_betaine_transp_sub-bd"/>
</dbReference>
<dbReference type="SUPFAM" id="SSF161098">
    <property type="entry name" value="MetI-like"/>
    <property type="match status" value="1"/>
</dbReference>
<dbReference type="InterPro" id="IPR000515">
    <property type="entry name" value="MetI-like"/>
</dbReference>
<keyword evidence="4 8" id="KW-1133">Transmembrane helix</keyword>
<comment type="subcellular location">
    <subcellularLocation>
        <location evidence="1 8">Cell membrane</location>
        <topology evidence="1 8">Multi-pass membrane protein</topology>
    </subcellularLocation>
</comment>
<reference evidence="11" key="1">
    <citation type="submission" date="2018-11" db="EMBL/GenBank/DDBJ databases">
        <title>Proposal to divide the Flavobacteriaceae and reorganize its genera based on Amino Acid Identity values calculated from whole genome sequences.</title>
        <authorList>
            <person name="Nicholson A.C."/>
            <person name="Gulvik C.A."/>
            <person name="Whitney A.M."/>
            <person name="Humrighouse B.W."/>
            <person name="Bell M."/>
            <person name="Holmes B."/>
            <person name="Steigerwalt A.G."/>
            <person name="Villarma A."/>
            <person name="Sheth M."/>
            <person name="Batra D."/>
            <person name="Pryor J."/>
            <person name="Bernardet J.-F."/>
            <person name="Hugo C."/>
            <person name="Kampfer P."/>
            <person name="Newman J.D."/>
            <person name="McQuiston J.R."/>
        </authorList>
    </citation>
    <scope>NUCLEOTIDE SEQUENCE [LARGE SCALE GENOMIC DNA]</scope>
    <source>
        <strain evidence="11">G0081</strain>
    </source>
</reference>
<dbReference type="InterPro" id="IPR035906">
    <property type="entry name" value="MetI-like_sf"/>
</dbReference>
<dbReference type="GO" id="GO:0031460">
    <property type="term" value="P:glycine betaine transport"/>
    <property type="evidence" value="ECO:0007669"/>
    <property type="project" value="TreeGrafter"/>
</dbReference>
<evidence type="ECO:0000256" key="8">
    <source>
        <dbReference type="RuleBase" id="RU363032"/>
    </source>
</evidence>
<dbReference type="Gene3D" id="3.40.190.120">
    <property type="entry name" value="Osmoprotection protein (prox), domain 2"/>
    <property type="match status" value="1"/>
</dbReference>
<dbReference type="GO" id="GO:0043190">
    <property type="term" value="C:ATP-binding cassette (ABC) transporter complex"/>
    <property type="evidence" value="ECO:0007669"/>
    <property type="project" value="InterPro"/>
</dbReference>
<evidence type="ECO:0000313" key="11">
    <source>
        <dbReference type="Proteomes" id="UP000270185"/>
    </source>
</evidence>
<feature type="domain" description="ABC transmembrane type-1" evidence="9">
    <location>
        <begin position="14"/>
        <end position="193"/>
    </location>
</feature>
<keyword evidence="3 8" id="KW-0812">Transmembrane</keyword>
<feature type="transmembrane region" description="Helical" evidence="8">
    <location>
        <begin position="170"/>
        <end position="188"/>
    </location>
</feature>
<keyword evidence="11" id="KW-1185">Reference proteome</keyword>
<dbReference type="GO" id="GO:0022857">
    <property type="term" value="F:transmembrane transporter activity"/>
    <property type="evidence" value="ECO:0007669"/>
    <property type="project" value="InterPro"/>
</dbReference>
<protein>
    <submittedName>
        <fullName evidence="10">ABC transporter permease subunit</fullName>
    </submittedName>
</protein>
<feature type="transmembrane region" description="Helical" evidence="8">
    <location>
        <begin position="74"/>
        <end position="92"/>
    </location>
</feature>
<gene>
    <name evidence="10" type="ORF">EIB73_04410</name>
</gene>
<dbReference type="Gene3D" id="3.40.190.10">
    <property type="entry name" value="Periplasmic binding protein-like II"/>
    <property type="match status" value="1"/>
</dbReference>
<evidence type="ECO:0000259" key="9">
    <source>
        <dbReference type="PROSITE" id="PS50928"/>
    </source>
</evidence>
<feature type="transmembrane region" description="Helical" evidence="8">
    <location>
        <begin position="20"/>
        <end position="41"/>
    </location>
</feature>
<accession>A0A3G8XGE8</accession>
<evidence type="ECO:0000256" key="5">
    <source>
        <dbReference type="ARBA" id="ARBA00023136"/>
    </source>
</evidence>
<dbReference type="SUPFAM" id="SSF53850">
    <property type="entry name" value="Periplasmic binding protein-like II"/>
    <property type="match status" value="1"/>
</dbReference>
<dbReference type="CDD" id="cd06261">
    <property type="entry name" value="TM_PBP2"/>
    <property type="match status" value="1"/>
</dbReference>
<dbReference type="InterPro" id="IPR051204">
    <property type="entry name" value="ABC_transp_perm/SBD"/>
</dbReference>
<proteinExistence type="inferred from homology"/>
<dbReference type="PANTHER" id="PTHR30177">
    <property type="entry name" value="GLYCINE BETAINE/L-PROLINE TRANSPORT SYSTEM PERMEASE PROTEIN PROW"/>
    <property type="match status" value="1"/>
</dbReference>
<evidence type="ECO:0000256" key="3">
    <source>
        <dbReference type="ARBA" id="ARBA00022692"/>
    </source>
</evidence>
<evidence type="ECO:0000256" key="6">
    <source>
        <dbReference type="ARBA" id="ARBA00035642"/>
    </source>
</evidence>
<sequence length="513" mass="57089">MNLWDRRTYFLNLLAEHLLLSLGSLLAVTFLGILLGIFVFYSSKSRKIILPLINFLYTIPSIAMFGLLIPLVGIGLKNALIVLIIYGLLPIVRSTYSGLKEVPLQLVEAAEGLGSTPFQVFKNIYFPLALPSILSGLRITVVMIVALTGLAALIGAGGLGQAIFRGLNTMNTGLIVTGSLGISLFAILGDQWIGAFEKDQSLLRVISKNATQKQRNRIIFPTVFVLLITIAAFIYLNPGSSKNGKTIVVASKPTSEQFILGEIIAQEIENNSDIVVIRKFGIGGGTTNIQPAMLSGDLDVYVEYTGTAWLNVLSKDLPPNNQINFTELNKIYEEQFKLKWLGLLGFNNTYGLAISKEDSKTKNILDFSGLAQQSPEFTFGAEFDFFERSDAFPGLKKVYPFSFKKLEEMDINLRYQAFEQGKINAVDVFTTDAQIKKLNLQVLEDDKKYFPNYEAGIVIRQEILEKYPEIKESLQNLEGKISTEKMQELNYKVEIEQKSPAQVADDFLKTLKK</sequence>
<evidence type="ECO:0000256" key="4">
    <source>
        <dbReference type="ARBA" id="ARBA00022989"/>
    </source>
</evidence>
<dbReference type="OrthoDB" id="9801163at2"/>
<comment type="similarity">
    <text evidence="6">In the C-terminal section; belongs to the OsmX family.</text>
</comment>
<dbReference type="Pfam" id="PF00528">
    <property type="entry name" value="BPD_transp_1"/>
    <property type="match status" value="1"/>
</dbReference>
<evidence type="ECO:0000256" key="2">
    <source>
        <dbReference type="ARBA" id="ARBA00022448"/>
    </source>
</evidence>
<comment type="similarity">
    <text evidence="7">In the N-terminal section; belongs to the binding-protein-dependent transport system permease family.</text>
</comment>
<dbReference type="PANTHER" id="PTHR30177:SF4">
    <property type="entry name" value="OSMOPROTECTANT IMPORT PERMEASE PROTEIN OSMW"/>
    <property type="match status" value="1"/>
</dbReference>
<dbReference type="Pfam" id="PF04069">
    <property type="entry name" value="OpuAC"/>
    <property type="match status" value="1"/>
</dbReference>
<keyword evidence="2 8" id="KW-0813">Transport</keyword>
<dbReference type="KEGG" id="ccas:EIB73_04410"/>
<evidence type="ECO:0000256" key="1">
    <source>
        <dbReference type="ARBA" id="ARBA00004651"/>
    </source>
</evidence>
<dbReference type="RefSeq" id="WP_125023002.1">
    <property type="nucleotide sequence ID" value="NZ_CP034159.1"/>
</dbReference>
<dbReference type="PROSITE" id="PS50928">
    <property type="entry name" value="ABC_TM1"/>
    <property type="match status" value="1"/>
</dbReference>
<feature type="transmembrane region" description="Helical" evidence="8">
    <location>
        <begin position="48"/>
        <end position="68"/>
    </location>
</feature>
<comment type="similarity">
    <text evidence="8">Belongs to the binding-protein-dependent transport system permease family.</text>
</comment>
<dbReference type="AlphaFoldDB" id="A0A3G8XGE8"/>
<organism evidence="10 11">
    <name type="scientific">Kaistella carnis</name>
    <dbReference type="NCBI Taxonomy" id="1241979"/>
    <lineage>
        <taxon>Bacteria</taxon>
        <taxon>Pseudomonadati</taxon>
        <taxon>Bacteroidota</taxon>
        <taxon>Flavobacteriia</taxon>
        <taxon>Flavobacteriales</taxon>
        <taxon>Weeksellaceae</taxon>
        <taxon>Chryseobacterium group</taxon>
        <taxon>Kaistella</taxon>
    </lineage>
</organism>